<dbReference type="AlphaFoldDB" id="A0A5B7J9F9"/>
<keyword evidence="3" id="KW-1185">Reference proteome</keyword>
<evidence type="ECO:0000313" key="2">
    <source>
        <dbReference type="EMBL" id="MPC89044.1"/>
    </source>
</evidence>
<accession>A0A5B7J9F9</accession>
<organism evidence="2 3">
    <name type="scientific">Portunus trituberculatus</name>
    <name type="common">Swimming crab</name>
    <name type="synonym">Neptunus trituberculatus</name>
    <dbReference type="NCBI Taxonomy" id="210409"/>
    <lineage>
        <taxon>Eukaryota</taxon>
        <taxon>Metazoa</taxon>
        <taxon>Ecdysozoa</taxon>
        <taxon>Arthropoda</taxon>
        <taxon>Crustacea</taxon>
        <taxon>Multicrustacea</taxon>
        <taxon>Malacostraca</taxon>
        <taxon>Eumalacostraca</taxon>
        <taxon>Eucarida</taxon>
        <taxon>Decapoda</taxon>
        <taxon>Pleocyemata</taxon>
        <taxon>Brachyura</taxon>
        <taxon>Eubrachyura</taxon>
        <taxon>Portunoidea</taxon>
        <taxon>Portunidae</taxon>
        <taxon>Portuninae</taxon>
        <taxon>Portunus</taxon>
    </lineage>
</organism>
<feature type="compositionally biased region" description="Basic and acidic residues" evidence="1">
    <location>
        <begin position="46"/>
        <end position="57"/>
    </location>
</feature>
<dbReference type="EMBL" id="VSRR010079741">
    <property type="protein sequence ID" value="MPC89044.1"/>
    <property type="molecule type" value="Genomic_DNA"/>
</dbReference>
<feature type="compositionally biased region" description="Acidic residues" evidence="1">
    <location>
        <begin position="26"/>
        <end position="45"/>
    </location>
</feature>
<evidence type="ECO:0000256" key="1">
    <source>
        <dbReference type="SAM" id="MobiDB-lite"/>
    </source>
</evidence>
<feature type="compositionally biased region" description="Basic and acidic residues" evidence="1">
    <location>
        <begin position="8"/>
        <end position="25"/>
    </location>
</feature>
<dbReference type="Proteomes" id="UP000324222">
    <property type="component" value="Unassembled WGS sequence"/>
</dbReference>
<evidence type="ECO:0000313" key="3">
    <source>
        <dbReference type="Proteomes" id="UP000324222"/>
    </source>
</evidence>
<proteinExistence type="predicted"/>
<reference evidence="2 3" key="1">
    <citation type="submission" date="2019-05" db="EMBL/GenBank/DDBJ databases">
        <title>Another draft genome of Portunus trituberculatus and its Hox gene families provides insights of decapod evolution.</title>
        <authorList>
            <person name="Jeong J.-H."/>
            <person name="Song I."/>
            <person name="Kim S."/>
            <person name="Choi T."/>
            <person name="Kim D."/>
            <person name="Ryu S."/>
            <person name="Kim W."/>
        </authorList>
    </citation>
    <scope>NUCLEOTIDE SEQUENCE [LARGE SCALE GENOMIC DNA]</scope>
    <source>
        <tissue evidence="2">Muscle</tissue>
    </source>
</reference>
<sequence length="57" mass="7009">MDGFTEGKMLKDARCGPNSDRRMPGEWEEQEEEQEQEEEEEQQQQEEERKLEDHRRK</sequence>
<feature type="region of interest" description="Disordered" evidence="1">
    <location>
        <begin position="1"/>
        <end position="57"/>
    </location>
</feature>
<protein>
    <submittedName>
        <fullName evidence="2">Uncharacterized protein</fullName>
    </submittedName>
</protein>
<comment type="caution">
    <text evidence="2">The sequence shown here is derived from an EMBL/GenBank/DDBJ whole genome shotgun (WGS) entry which is preliminary data.</text>
</comment>
<name>A0A5B7J9F9_PORTR</name>
<gene>
    <name evidence="2" type="ORF">E2C01_083972</name>
</gene>